<keyword evidence="2" id="KW-0333">Golgi apparatus</keyword>
<evidence type="ECO:0000313" key="11">
    <source>
        <dbReference type="Proteomes" id="UP000242791"/>
    </source>
</evidence>
<evidence type="ECO:0000313" key="10">
    <source>
        <dbReference type="EMBL" id="OJD23615.1"/>
    </source>
</evidence>
<evidence type="ECO:0000259" key="8">
    <source>
        <dbReference type="Pfam" id="PF26282"/>
    </source>
</evidence>
<feature type="domain" description="Trs120/TRAPPC9 first Ig-like" evidence="7">
    <location>
        <begin position="797"/>
        <end position="993"/>
    </location>
</feature>
<feature type="compositionally biased region" description="Low complexity" evidence="3">
    <location>
        <begin position="964"/>
        <end position="976"/>
    </location>
</feature>
<comment type="subcellular location">
    <subcellularLocation>
        <location evidence="1">Golgi apparatus</location>
    </subcellularLocation>
</comment>
<evidence type="ECO:0000259" key="9">
    <source>
        <dbReference type="Pfam" id="PF26283"/>
    </source>
</evidence>
<dbReference type="OrthoDB" id="27962at2759"/>
<keyword evidence="4" id="KW-0812">Transmembrane</keyword>
<feature type="domain" description="Trs120/TRAPPC9 third Ig-like" evidence="8">
    <location>
        <begin position="1145"/>
        <end position="1363"/>
    </location>
</feature>
<keyword evidence="4" id="KW-1133">Transmembrane helix</keyword>
<feature type="transmembrane region" description="Helical" evidence="4">
    <location>
        <begin position="61"/>
        <end position="81"/>
    </location>
</feature>
<feature type="domain" description="Trs120/TRAPPC9 N-terminal" evidence="5">
    <location>
        <begin position="5"/>
        <end position="61"/>
    </location>
</feature>
<dbReference type="PANTHER" id="PTHR21512">
    <property type="entry name" value="TRAFFICKING PROTEIN PARTICLE COMPLEX SUBUNIT 9"/>
    <property type="match status" value="1"/>
</dbReference>
<evidence type="ECO:0008006" key="12">
    <source>
        <dbReference type="Google" id="ProtNLM"/>
    </source>
</evidence>
<gene>
    <name evidence="10" type="ORF">ACJ73_05032</name>
</gene>
<dbReference type="GO" id="GO:0005802">
    <property type="term" value="C:trans-Golgi network"/>
    <property type="evidence" value="ECO:0007669"/>
    <property type="project" value="TreeGrafter"/>
</dbReference>
<dbReference type="Pfam" id="PF26283">
    <property type="entry name" value="Ig_TRAPPC9-Trs120_4th"/>
    <property type="match status" value="1"/>
</dbReference>
<keyword evidence="4" id="KW-0472">Membrane</keyword>
<dbReference type="PANTHER" id="PTHR21512:SF5">
    <property type="entry name" value="TRAFFICKING PROTEIN PARTICLE COMPLEX SUBUNIT 9"/>
    <property type="match status" value="1"/>
</dbReference>
<dbReference type="VEuPathDB" id="FungiDB:ACJ73_05032"/>
<feature type="domain" description="Trs120/TRAPPC9 N-terminal" evidence="5">
    <location>
        <begin position="82"/>
        <end position="421"/>
    </location>
</feature>
<feature type="region of interest" description="Disordered" evidence="3">
    <location>
        <begin position="313"/>
        <end position="334"/>
    </location>
</feature>
<feature type="compositionally biased region" description="Polar residues" evidence="3">
    <location>
        <begin position="138"/>
        <end position="149"/>
    </location>
</feature>
<evidence type="ECO:0000256" key="3">
    <source>
        <dbReference type="SAM" id="MobiDB-lite"/>
    </source>
</evidence>
<organism evidence="10 11">
    <name type="scientific">Blastomyces percursus</name>
    <dbReference type="NCBI Taxonomy" id="1658174"/>
    <lineage>
        <taxon>Eukaryota</taxon>
        <taxon>Fungi</taxon>
        <taxon>Dikarya</taxon>
        <taxon>Ascomycota</taxon>
        <taxon>Pezizomycotina</taxon>
        <taxon>Eurotiomycetes</taxon>
        <taxon>Eurotiomycetidae</taxon>
        <taxon>Onygenales</taxon>
        <taxon>Ajellomycetaceae</taxon>
        <taxon>Blastomyces</taxon>
    </lineage>
</organism>
<dbReference type="InterPro" id="IPR058565">
    <property type="entry name" value="Ig_TRAPPC9_Trs120_1st"/>
</dbReference>
<evidence type="ECO:0000259" key="7">
    <source>
        <dbReference type="Pfam" id="PF26254"/>
    </source>
</evidence>
<dbReference type="Proteomes" id="UP000242791">
    <property type="component" value="Unassembled WGS sequence"/>
</dbReference>
<dbReference type="InterPro" id="IPR013935">
    <property type="entry name" value="Trs120_TRAPPC9"/>
</dbReference>
<feature type="region of interest" description="Disordered" evidence="3">
    <location>
        <begin position="961"/>
        <end position="980"/>
    </location>
</feature>
<dbReference type="Pfam" id="PF26251">
    <property type="entry name" value="TPR_TRAPPC9-Trs120"/>
    <property type="match status" value="1"/>
</dbReference>
<dbReference type="InterPro" id="IPR058567">
    <property type="entry name" value="Ig_TRAPPC9_Trs120_3rd"/>
</dbReference>
<proteinExistence type="predicted"/>
<evidence type="ECO:0000259" key="6">
    <source>
        <dbReference type="Pfam" id="PF26251"/>
    </source>
</evidence>
<feature type="domain" description="Trs120/TRAPPC9 fourth Ig-like" evidence="9">
    <location>
        <begin position="1386"/>
        <end position="1551"/>
    </location>
</feature>
<dbReference type="InterPro" id="IPR058568">
    <property type="entry name" value="Ig_TRAPPC9_Trs120_4th"/>
</dbReference>
<evidence type="ECO:0000256" key="2">
    <source>
        <dbReference type="ARBA" id="ARBA00023034"/>
    </source>
</evidence>
<name>A0A1J9R533_9EURO</name>
<feature type="region of interest" description="Disordered" evidence="3">
    <location>
        <begin position="131"/>
        <end position="151"/>
    </location>
</feature>
<dbReference type="Pfam" id="PF26280">
    <property type="entry name" value="Ig_TRAPPC9-Trs120_2nd"/>
    <property type="match status" value="1"/>
</dbReference>
<comment type="caution">
    <text evidence="10">The sequence shown here is derived from an EMBL/GenBank/DDBJ whole genome shotgun (WGS) entry which is preliminary data.</text>
</comment>
<dbReference type="EMBL" id="LGTZ01000750">
    <property type="protein sequence ID" value="OJD23615.1"/>
    <property type="molecule type" value="Genomic_DNA"/>
</dbReference>
<evidence type="ECO:0000256" key="1">
    <source>
        <dbReference type="ARBA" id="ARBA00004555"/>
    </source>
</evidence>
<protein>
    <recommendedName>
        <fullName evidence="12">Hypercellular protein HypA</fullName>
    </recommendedName>
</protein>
<sequence>MAVDPLSPVAPARLRALLLPVGKITRSRFLNLVKRLQAQNVVRLGDVSPDGRPNRSMRSGLTCYLVIGIVALILAKLLIAADSFSPMAFPTGMVVYDLSISVPPISHLDLYPFEIFREPLAIIAIADGTELPKEPTGTEPSSQAQSNGTKIRKYPRVEGLEELQQELNALKDSYPRSLVQQLLIFDYAGVENLITGPNTVVWVPRPEAARSTTVKTVMCDITSRLLGELSGLAERMQEWPTVESPKASSWGPRRTPDVLPATADKLQHRMTMPAQMPGVNGTFINASDTNFQPAEHDFPTTFDEITRSIQLSNRVTSSVKSSSKPGSNEHSRERMSVQGLGFVGASERSKNRVKSRLHIVMGTLFLQAGRWPDSLKELAEGAEIARANSDYIWHAKALESILQCLLMLGWAGMDFRIPQICYPTADKFSKSVSQTPSMSHSELYSIGQSNPESRIVSLQNLANLLPDLSNNILHLYTRATNITDEPVPQLVFSETVIRLARILATVYIRDGSLDDNALGNIVMNDLLKFVRSPERPRGAISLRKSDIASFLFRALPPSLGTDVPVTDSSPILVGMASVLSSLGLDRKKAFVLQQLFTILIPGLVQARKIGAAEVGIHPAAGLSALNHSAFEINALDIGPGNMDESVRILLAVVATTYGVPSTMICGDKHQGLFIQNSTTNRRIVPEHDSVDSIVDRAFHHSTIHGFGDHSLKVEILKACINFCEALPDFQGVLQFTVDLLQTIKGTLMLHPDGYRGLPLLPIQDQVQLFNNVKRTVAAAKKLGDSHLEAEYWDDFMVRGVELVNLSDFKEPVRRSRTDFGFANVEERLEKKNPFIYSAFSKTTTRRSENLLIAEEQATFKVTLQNPFEFDVEIERLRIDGTGVSFEAAATHGLWLAPFTTQDYFISGLATTEGTLQISGCTVKVKFCRERRFPIFKNFWNPLKEQKVKRTGLAAKEPFSERPLSWSSNASGSRSGAIQKGPEPDIVHAKVIKKQPTVIIQSTSLSQSAIMLLEGETRSFDITLQNISTCPLDFISFSFEDSTTRQLESALTNKENLPTDIYELELRLSTNPSLSWRRDNLSQGQLSIASGETATFTIDVYGKPGLDNALVKIDYAHVCAPLSDLPETFYCRQISLPLTVTVNTSVDVTRCDVLPLTSDFAWTNNKLQHGEDSRAATGDKESIKSMELSSTPRSITQIRETQFSQTLSRLGLDSCGFGHCVLLLDLRNAWPNPLSVSLFADERSSDDVKNTDERPRQDMIGIHEIYDELQPGHASRFVLVVPRVYLENPQKPIPSLNVSNKRQFVVSANKLSYEAEWSAREAFWFREELLKHLRGSWKDETTGREGVIDMRAIRLNTRMVDALRVEDVDVAFSLRPYVPGIASDNNTSETDNECVNQTGHSKFIVRTNTFLTLSAAIVNRSSKPVHPLLRLQPSLRHTPHTVSLDLSKRLAWSGMLQRALPILEPHQTTEVTLGITALCRGDYEIGASVEEIRRLKHAAAPGAPAGQEAAEDGNGDVAAAAADPYFDNLFITNTPKHRRIWHSRVPCMISARD</sequence>
<feature type="domain" description="Trs120/TRAPPC9 TPR region" evidence="6">
    <location>
        <begin position="461"/>
        <end position="783"/>
    </location>
</feature>
<dbReference type="InterPro" id="IPR058564">
    <property type="entry name" value="TPR_TRAPPC9_Trs120"/>
</dbReference>
<keyword evidence="11" id="KW-1185">Reference proteome</keyword>
<evidence type="ECO:0000259" key="5">
    <source>
        <dbReference type="Pfam" id="PF08626"/>
    </source>
</evidence>
<dbReference type="Pfam" id="PF26282">
    <property type="entry name" value="Ig_TRAPPC9-Trs120_3rd"/>
    <property type="match status" value="1"/>
</dbReference>
<dbReference type="Pfam" id="PF08626">
    <property type="entry name" value="TRAPPC9-Trs120"/>
    <property type="match status" value="2"/>
</dbReference>
<dbReference type="Pfam" id="PF26254">
    <property type="entry name" value="Ig_TRAPPC9-Trs120_1st"/>
    <property type="match status" value="1"/>
</dbReference>
<accession>A0A1J9R533</accession>
<reference evidence="10 11" key="1">
    <citation type="submission" date="2015-08" db="EMBL/GenBank/DDBJ databases">
        <title>Emmonsia species relationships and genome sequence.</title>
        <authorList>
            <person name="Cuomo C.A."/>
            <person name="Schwartz I.S."/>
            <person name="Kenyon C."/>
            <person name="De Hoog G.S."/>
            <person name="Govender N.P."/>
            <person name="Botha A."/>
            <person name="Moreno L."/>
            <person name="De Vries M."/>
            <person name="Munoz J.F."/>
            <person name="Stielow J.B."/>
        </authorList>
    </citation>
    <scope>NUCLEOTIDE SEQUENCE [LARGE SCALE GENOMIC DNA]</scope>
    <source>
        <strain evidence="10 11">EI222</strain>
    </source>
</reference>
<feature type="compositionally biased region" description="Low complexity" evidence="3">
    <location>
        <begin position="313"/>
        <end position="326"/>
    </location>
</feature>
<dbReference type="InterPro" id="IPR058563">
    <property type="entry name" value="Trs120_TRAPPC9_N"/>
</dbReference>
<evidence type="ECO:0000256" key="4">
    <source>
        <dbReference type="SAM" id="Phobius"/>
    </source>
</evidence>
<dbReference type="STRING" id="1658174.A0A1J9R533"/>